<dbReference type="KEGG" id="elm:ELI_4524"/>
<dbReference type="HOGENOM" id="CLU_3409342_0_0_9"/>
<reference key="1">
    <citation type="submission" date="2010-09" db="EMBL/GenBank/DDBJ databases">
        <authorList>
            <person name="Roh H."/>
            <person name="Ko H.-J."/>
            <person name="Kim D."/>
            <person name="Choi D.G."/>
            <person name="Park S."/>
            <person name="Kim S."/>
            <person name="Kim K.H."/>
            <person name="Chang I.S."/>
            <person name="Choi I.-G."/>
        </authorList>
    </citation>
    <scope>NUCLEOTIDE SEQUENCE</scope>
    <source>
        <strain>KIST612</strain>
    </source>
</reference>
<sequence length="29" mass="3583">MTENRVKNLRLDKRHRQAYNTNNNKKINL</sequence>
<dbReference type="EMBL" id="CP002273">
    <property type="protein sequence ID" value="ADO39458.1"/>
    <property type="molecule type" value="Genomic_DNA"/>
</dbReference>
<evidence type="ECO:0000313" key="2">
    <source>
        <dbReference type="EMBL" id="ADO39458.1"/>
    </source>
</evidence>
<proteinExistence type="predicted"/>
<organism evidence="2 3">
    <name type="scientific">Eubacterium callanderi</name>
    <dbReference type="NCBI Taxonomy" id="53442"/>
    <lineage>
        <taxon>Bacteria</taxon>
        <taxon>Bacillati</taxon>
        <taxon>Bacillota</taxon>
        <taxon>Clostridia</taxon>
        <taxon>Eubacteriales</taxon>
        <taxon>Eubacteriaceae</taxon>
        <taxon>Eubacterium</taxon>
    </lineage>
</organism>
<reference evidence="2 3" key="2">
    <citation type="journal article" date="2011" name="J. Bacteriol.">
        <title>Complete genome sequence of a carbon monoxide-utilizing acetogen, Eubacterium limosum KIST612.</title>
        <authorList>
            <person name="Roh H."/>
            <person name="Ko H.J."/>
            <person name="Kim D."/>
            <person name="Choi D.G."/>
            <person name="Park S."/>
            <person name="Kim S."/>
            <person name="Chang I.S."/>
            <person name="Choi I.G."/>
        </authorList>
    </citation>
    <scope>NUCLEOTIDE SEQUENCE [LARGE SCALE GENOMIC DNA]</scope>
    <source>
        <strain evidence="2 3">KIST612</strain>
    </source>
</reference>
<evidence type="ECO:0000313" key="3">
    <source>
        <dbReference type="Proteomes" id="UP000006873"/>
    </source>
</evidence>
<feature type="region of interest" description="Disordered" evidence="1">
    <location>
        <begin position="1"/>
        <end position="29"/>
    </location>
</feature>
<feature type="compositionally biased region" description="Polar residues" evidence="1">
    <location>
        <begin position="18"/>
        <end position="29"/>
    </location>
</feature>
<evidence type="ECO:0000256" key="1">
    <source>
        <dbReference type="SAM" id="MobiDB-lite"/>
    </source>
</evidence>
<dbReference type="AlphaFoldDB" id="E3GR16"/>
<feature type="compositionally biased region" description="Basic and acidic residues" evidence="1">
    <location>
        <begin position="1"/>
        <end position="11"/>
    </location>
</feature>
<accession>E3GR16</accession>
<dbReference type="Proteomes" id="UP000006873">
    <property type="component" value="Chromosome"/>
</dbReference>
<keyword evidence="3" id="KW-1185">Reference proteome</keyword>
<name>E3GR16_9FIRM</name>
<protein>
    <submittedName>
        <fullName evidence="2">Uncharacterized protein</fullName>
    </submittedName>
</protein>
<gene>
    <name evidence="2" type="ordered locus">ELI_4524</name>
</gene>